<sequence>MPVFKSLAEFLVNLSPLRSQQSEDRPSAVQPAQPPRSTPPLRSRRSSRNHLNLGSDTVANYPLEPISPQRADPTTHPKVCICPYLPRHAHGSFGCSIRPSTRELALYVDTFPSPTGPTTAGSRLHPRFPNPILGPFAQSGIPPRPFHTRGHALMYPSTSRLGDSSQMLDKDQRNGSRDRRDEARLLGARYHDSQAVKIKPGATFQSRNKKPGVSLSLYIHDCGLLSNTQPQSSFAFSPRDKLSQNSRSSGPVRAHGEPKISPTSIRRNPLELEDSFEESSRPSKRRRQSETSETIDLTAPTDPALGRVHQKGSRRTHHPEPKEVVNDVHIARYPLSQHDLFFSGDLRDERFTENAAQQRRRMAKAADSRLSHANSKPTQRAEPPGNIEIGVKKSVKKPIAAPSDTIRRPTAGRESPDELQGDTTTHPVPKSLAGKGPRTTRQSIPEVHIEVSTRKRSPSDIRPTDFSSPSQGTKKAKTSHRSFEKRFSLYSFQIGSLHKTCVIKETVPIYSNNDGLELRGDVLDHNDQLSIPFEKFSKVIMGQSPSRKVRIELVPGSVEAGDQLDLEFWRSEEKRKFGKMLSEEANPEIISKDRKWMDRAFVKYATQFCRVTTMPKKRHLDEDAEDPGLQDSPPARRPKLSDSLRDDHGGLGNGSLQTKRIAKDKGKLVGGDVTSRKPAKERVNGPIRNETDTVPDIPVKPLGYSSMLSDRETRSSTRRVTKQADSSNKDSGPEERPLFGDDSFREIWKKPLVYPRTGKKKAEVNLEDRDRLRTDDFLNDNLIAFYMRFLQDHLERTNPEAAKRVYFFNSYFFATLTNTPKGDRGINYTGVEKWTRNVDLFSYDYIVVPINENAHWYVAIICNLPTLSLDSADRKEHVQPPTPQKSTSNLSENVSENEVHQIQETPEPESESASSSDTKPQKSADQASKEAESENIASGSTTETGHAAKDTKPSKEQSPPVQTSEESEYPFLPTNIPKAAAQKLVQEGAAELQKHTYFKKRAGLRLDPNQTTIVTFDSLDAPRSPTIKLLRDYICREAASKRGVELDPSEIKGMRARDIPLQPNYCDCGLYLLTYVERFVQSPDYFIAKVLQRTMNATDDWPPLGSGLLRSRFGKFLDQLYEEQEQADGPALVNKQPISFLLGPPLPSQKKPADTDVVPESEPEPDASKKPTKKAKSSSRRTSPVRK</sequence>
<feature type="compositionally biased region" description="Basic and acidic residues" evidence="6">
    <location>
        <begin position="919"/>
        <end position="932"/>
    </location>
</feature>
<name>A0A9W9HGN0_9EURO</name>
<keyword evidence="2" id="KW-0597">Phosphoprotein</keyword>
<dbReference type="GO" id="GO:0005634">
    <property type="term" value="C:nucleus"/>
    <property type="evidence" value="ECO:0007669"/>
    <property type="project" value="TreeGrafter"/>
</dbReference>
<evidence type="ECO:0000259" key="7">
    <source>
        <dbReference type="PROSITE" id="PS50600"/>
    </source>
</evidence>
<evidence type="ECO:0000256" key="3">
    <source>
        <dbReference type="ARBA" id="ARBA00022670"/>
    </source>
</evidence>
<feature type="region of interest" description="Disordered" evidence="6">
    <location>
        <begin position="1138"/>
        <end position="1187"/>
    </location>
</feature>
<dbReference type="EMBL" id="JAPQKL010000001">
    <property type="protein sequence ID" value="KAJ5146403.1"/>
    <property type="molecule type" value="Genomic_DNA"/>
</dbReference>
<dbReference type="Gene3D" id="1.10.418.20">
    <property type="match status" value="2"/>
</dbReference>
<evidence type="ECO:0000256" key="5">
    <source>
        <dbReference type="ARBA" id="ARBA00022801"/>
    </source>
</evidence>
<dbReference type="GO" id="GO:0016926">
    <property type="term" value="P:protein desumoylation"/>
    <property type="evidence" value="ECO:0007669"/>
    <property type="project" value="TreeGrafter"/>
</dbReference>
<feature type="compositionally biased region" description="Polar residues" evidence="6">
    <location>
        <begin position="49"/>
        <end position="58"/>
    </location>
</feature>
<feature type="compositionally biased region" description="Basic and acidic residues" evidence="6">
    <location>
        <begin position="674"/>
        <end position="683"/>
    </location>
</feature>
<organism evidence="8 9">
    <name type="scientific">Penicillium bovifimosum</name>
    <dbReference type="NCBI Taxonomy" id="126998"/>
    <lineage>
        <taxon>Eukaryota</taxon>
        <taxon>Fungi</taxon>
        <taxon>Dikarya</taxon>
        <taxon>Ascomycota</taxon>
        <taxon>Pezizomycotina</taxon>
        <taxon>Eurotiomycetes</taxon>
        <taxon>Eurotiomycetidae</taxon>
        <taxon>Eurotiales</taxon>
        <taxon>Aspergillaceae</taxon>
        <taxon>Penicillium</taxon>
    </lineage>
</organism>
<feature type="compositionally biased region" description="Polar residues" evidence="6">
    <location>
        <begin position="156"/>
        <end position="167"/>
    </location>
</feature>
<dbReference type="InterPro" id="IPR051947">
    <property type="entry name" value="Sentrin-specific_protease"/>
</dbReference>
<feature type="region of interest" description="Disordered" evidence="6">
    <location>
        <begin position="619"/>
        <end position="740"/>
    </location>
</feature>
<dbReference type="InterPro" id="IPR038765">
    <property type="entry name" value="Papain-like_cys_pep_sf"/>
</dbReference>
<feature type="compositionally biased region" description="Basic and acidic residues" evidence="6">
    <location>
        <begin position="168"/>
        <end position="180"/>
    </location>
</feature>
<feature type="compositionally biased region" description="Basic and acidic residues" evidence="6">
    <location>
        <begin position="639"/>
        <end position="649"/>
    </location>
</feature>
<feature type="compositionally biased region" description="Basic and acidic residues" evidence="6">
    <location>
        <begin position="727"/>
        <end position="740"/>
    </location>
</feature>
<dbReference type="GO" id="GO:0005737">
    <property type="term" value="C:cytoplasm"/>
    <property type="evidence" value="ECO:0007669"/>
    <property type="project" value="TreeGrafter"/>
</dbReference>
<feature type="domain" description="Ubiquitin-like protease family profile" evidence="7">
    <location>
        <begin position="762"/>
        <end position="1079"/>
    </location>
</feature>
<protein>
    <submittedName>
        <fullName evidence="8">Peptidase C48 SUMO/Sentrin/Ubl1</fullName>
    </submittedName>
</protein>
<dbReference type="RefSeq" id="XP_056526877.1">
    <property type="nucleotide sequence ID" value="XM_056661711.1"/>
</dbReference>
<accession>A0A9W9HGN0</accession>
<keyword evidence="3" id="KW-0645">Protease</keyword>
<dbReference type="Proteomes" id="UP001149079">
    <property type="component" value="Unassembled WGS sequence"/>
</dbReference>
<evidence type="ECO:0000313" key="9">
    <source>
        <dbReference type="Proteomes" id="UP001149079"/>
    </source>
</evidence>
<reference evidence="8" key="2">
    <citation type="journal article" date="2023" name="IMA Fungus">
        <title>Comparative genomic study of the Penicillium genus elucidates a diverse pangenome and 15 lateral gene transfer events.</title>
        <authorList>
            <person name="Petersen C."/>
            <person name="Sorensen T."/>
            <person name="Nielsen M.R."/>
            <person name="Sondergaard T.E."/>
            <person name="Sorensen J.L."/>
            <person name="Fitzpatrick D.A."/>
            <person name="Frisvad J.C."/>
            <person name="Nielsen K.L."/>
        </authorList>
    </citation>
    <scope>NUCLEOTIDE SEQUENCE</scope>
    <source>
        <strain evidence="8">IBT 22155</strain>
    </source>
</reference>
<dbReference type="OrthoDB" id="442460at2759"/>
<dbReference type="InterPro" id="IPR003653">
    <property type="entry name" value="Peptidase_C48_C"/>
</dbReference>
<dbReference type="PANTHER" id="PTHR46896:SF3">
    <property type="entry name" value="FI06413P-RELATED"/>
    <property type="match status" value="1"/>
</dbReference>
<dbReference type="PROSITE" id="PS50600">
    <property type="entry name" value="ULP_PROTEASE"/>
    <property type="match status" value="1"/>
</dbReference>
<evidence type="ECO:0000313" key="8">
    <source>
        <dbReference type="EMBL" id="KAJ5146403.1"/>
    </source>
</evidence>
<dbReference type="GO" id="GO:0006508">
    <property type="term" value="P:proteolysis"/>
    <property type="evidence" value="ECO:0007669"/>
    <property type="project" value="UniProtKB-KW"/>
</dbReference>
<dbReference type="AlphaFoldDB" id="A0A9W9HGN0"/>
<dbReference type="GeneID" id="81400881"/>
<dbReference type="GO" id="GO:0070139">
    <property type="term" value="F:SUMO-specific endopeptidase activity"/>
    <property type="evidence" value="ECO:0007669"/>
    <property type="project" value="TreeGrafter"/>
</dbReference>
<evidence type="ECO:0000256" key="4">
    <source>
        <dbReference type="ARBA" id="ARBA00022786"/>
    </source>
</evidence>
<dbReference type="SUPFAM" id="SSF54001">
    <property type="entry name" value="Cysteine proteinases"/>
    <property type="match status" value="1"/>
</dbReference>
<dbReference type="PANTHER" id="PTHR46896">
    <property type="entry name" value="SENTRIN-SPECIFIC PROTEASE"/>
    <property type="match status" value="1"/>
</dbReference>
<feature type="region of interest" description="Disordered" evidence="6">
    <location>
        <begin position="148"/>
        <end position="180"/>
    </location>
</feature>
<feature type="compositionally biased region" description="Basic and acidic residues" evidence="6">
    <location>
        <begin position="946"/>
        <end position="955"/>
    </location>
</feature>
<evidence type="ECO:0000256" key="2">
    <source>
        <dbReference type="ARBA" id="ARBA00022553"/>
    </source>
</evidence>
<feature type="compositionally biased region" description="Basic residues" evidence="6">
    <location>
        <begin position="1170"/>
        <end position="1187"/>
    </location>
</feature>
<feature type="region of interest" description="Disordered" evidence="6">
    <location>
        <begin position="873"/>
        <end position="968"/>
    </location>
</feature>
<feature type="region of interest" description="Disordered" evidence="6">
    <location>
        <begin position="231"/>
        <end position="322"/>
    </location>
</feature>
<dbReference type="Gene3D" id="3.30.310.130">
    <property type="entry name" value="Ubiquitin-related"/>
    <property type="match status" value="1"/>
</dbReference>
<keyword evidence="9" id="KW-1185">Reference proteome</keyword>
<feature type="compositionally biased region" description="Basic residues" evidence="6">
    <location>
        <begin position="308"/>
        <end position="317"/>
    </location>
</feature>
<gene>
    <name evidence="8" type="ORF">N7515_000967</name>
</gene>
<comment type="similarity">
    <text evidence="1">Belongs to the peptidase C48 family.</text>
</comment>
<evidence type="ECO:0000256" key="6">
    <source>
        <dbReference type="SAM" id="MobiDB-lite"/>
    </source>
</evidence>
<evidence type="ECO:0000256" key="1">
    <source>
        <dbReference type="ARBA" id="ARBA00005234"/>
    </source>
</evidence>
<feature type="region of interest" description="Disordered" evidence="6">
    <location>
        <begin position="354"/>
        <end position="480"/>
    </location>
</feature>
<keyword evidence="5" id="KW-0378">Hydrolase</keyword>
<proteinExistence type="inferred from homology"/>
<feature type="compositionally biased region" description="Polar residues" evidence="6">
    <location>
        <begin position="935"/>
        <end position="944"/>
    </location>
</feature>
<reference evidence="8" key="1">
    <citation type="submission" date="2022-11" db="EMBL/GenBank/DDBJ databases">
        <authorList>
            <person name="Petersen C."/>
        </authorList>
    </citation>
    <scope>NUCLEOTIDE SEQUENCE</scope>
    <source>
        <strain evidence="8">IBT 22155</strain>
    </source>
</reference>
<feature type="compositionally biased region" description="Basic and acidic residues" evidence="6">
    <location>
        <begin position="447"/>
        <end position="463"/>
    </location>
</feature>
<feature type="region of interest" description="Disordered" evidence="6">
    <location>
        <begin position="17"/>
        <end position="76"/>
    </location>
</feature>
<comment type="caution">
    <text evidence="8">The sequence shown here is derived from an EMBL/GenBank/DDBJ whole genome shotgun (WGS) entry which is preliminary data.</text>
</comment>
<feature type="compositionally biased region" description="Polar residues" evidence="6">
    <location>
        <begin position="884"/>
        <end position="903"/>
    </location>
</feature>
<keyword evidence="4" id="KW-0833">Ubl conjugation pathway</keyword>
<dbReference type="Pfam" id="PF02902">
    <property type="entry name" value="Peptidase_C48"/>
    <property type="match status" value="2"/>
</dbReference>